<name>A0A0S4QUA1_9ACTN</name>
<protein>
    <submittedName>
        <fullName evidence="2">Uncharacterized protein</fullName>
    </submittedName>
</protein>
<evidence type="ECO:0000256" key="1">
    <source>
        <dbReference type="SAM" id="MobiDB-lite"/>
    </source>
</evidence>
<sequence length="64" mass="7002">MPPQPAPESGGSRSWELMRPPDRDEGDVAFVVPDSTGALDEAKLLTHCPSELARYKPAQGRARR</sequence>
<dbReference type="Proteomes" id="UP000198802">
    <property type="component" value="Unassembled WGS sequence"/>
</dbReference>
<organism evidence="2 3">
    <name type="scientific">Parafrankia irregularis</name>
    <dbReference type="NCBI Taxonomy" id="795642"/>
    <lineage>
        <taxon>Bacteria</taxon>
        <taxon>Bacillati</taxon>
        <taxon>Actinomycetota</taxon>
        <taxon>Actinomycetes</taxon>
        <taxon>Frankiales</taxon>
        <taxon>Frankiaceae</taxon>
        <taxon>Parafrankia</taxon>
    </lineage>
</organism>
<evidence type="ECO:0000313" key="3">
    <source>
        <dbReference type="Proteomes" id="UP000198802"/>
    </source>
</evidence>
<reference evidence="3" key="1">
    <citation type="submission" date="2015-11" db="EMBL/GenBank/DDBJ databases">
        <authorList>
            <person name="Varghese N."/>
        </authorList>
    </citation>
    <scope>NUCLEOTIDE SEQUENCE [LARGE SCALE GENOMIC DNA]</scope>
    <source>
        <strain evidence="3">DSM 45899</strain>
    </source>
</reference>
<evidence type="ECO:0000313" key="2">
    <source>
        <dbReference type="EMBL" id="CUU59169.1"/>
    </source>
</evidence>
<dbReference type="EMBL" id="FAOZ01000025">
    <property type="protein sequence ID" value="CUU59169.1"/>
    <property type="molecule type" value="Genomic_DNA"/>
</dbReference>
<dbReference type="AlphaFoldDB" id="A0A0S4QUA1"/>
<keyword evidence="3" id="KW-1185">Reference proteome</keyword>
<gene>
    <name evidence="2" type="ORF">Ga0074812_12559</name>
</gene>
<accession>A0A0S4QUA1</accession>
<proteinExistence type="predicted"/>
<feature type="region of interest" description="Disordered" evidence="1">
    <location>
        <begin position="1"/>
        <end position="27"/>
    </location>
</feature>